<dbReference type="InterPro" id="IPR029063">
    <property type="entry name" value="SAM-dependent_MTases_sf"/>
</dbReference>
<dbReference type="AlphaFoldDB" id="A0A1E3X7G3"/>
<protein>
    <submittedName>
        <fullName evidence="4">DNA-methyltransferase (Cytosine-specific)</fullName>
        <ecNumber evidence="4">2.1.1.113</ecNumber>
    </submittedName>
</protein>
<proteinExistence type="predicted"/>
<name>A0A1E3X7G3_9BACT</name>
<keyword evidence="2 4" id="KW-0808">Transferase</keyword>
<dbReference type="GO" id="GO:0015667">
    <property type="term" value="F:site-specific DNA-methyltransferase (cytosine-N4-specific) activity"/>
    <property type="evidence" value="ECO:0007669"/>
    <property type="project" value="UniProtKB-EC"/>
</dbReference>
<accession>A0A1E3X7G3</accession>
<evidence type="ECO:0000259" key="3">
    <source>
        <dbReference type="Pfam" id="PF01555"/>
    </source>
</evidence>
<dbReference type="Pfam" id="PF01555">
    <property type="entry name" value="N6_N4_Mtase"/>
    <property type="match status" value="1"/>
</dbReference>
<dbReference type="GO" id="GO:0008170">
    <property type="term" value="F:N-methyltransferase activity"/>
    <property type="evidence" value="ECO:0007669"/>
    <property type="project" value="InterPro"/>
</dbReference>
<dbReference type="SUPFAM" id="SSF53335">
    <property type="entry name" value="S-adenosyl-L-methionine-dependent methyltransferases"/>
    <property type="match status" value="1"/>
</dbReference>
<dbReference type="EMBL" id="MAYW01000109">
    <property type="protein sequence ID" value="ODS31571.1"/>
    <property type="molecule type" value="Genomic_DNA"/>
</dbReference>
<keyword evidence="1 4" id="KW-0489">Methyltransferase</keyword>
<dbReference type="Proteomes" id="UP000094056">
    <property type="component" value="Unassembled WGS sequence"/>
</dbReference>
<dbReference type="GO" id="GO:0032259">
    <property type="term" value="P:methylation"/>
    <property type="evidence" value="ECO:0007669"/>
    <property type="project" value="UniProtKB-KW"/>
</dbReference>
<evidence type="ECO:0000313" key="5">
    <source>
        <dbReference type="Proteomes" id="UP000094056"/>
    </source>
</evidence>
<feature type="non-terminal residue" evidence="4">
    <location>
        <position position="129"/>
    </location>
</feature>
<dbReference type="EC" id="2.1.1.113" evidence="4"/>
<evidence type="ECO:0000313" key="4">
    <source>
        <dbReference type="EMBL" id="ODS31571.1"/>
    </source>
</evidence>
<dbReference type="InterPro" id="IPR002941">
    <property type="entry name" value="DNA_methylase_N4/N6"/>
</dbReference>
<comment type="caution">
    <text evidence="4">The sequence shown here is derived from an EMBL/GenBank/DDBJ whole genome shotgun (WGS) entry which is preliminary data.</text>
</comment>
<organism evidence="4 5">
    <name type="scientific">Candidatus Scalindua rubra</name>
    <dbReference type="NCBI Taxonomy" id="1872076"/>
    <lineage>
        <taxon>Bacteria</taxon>
        <taxon>Pseudomonadati</taxon>
        <taxon>Planctomycetota</taxon>
        <taxon>Candidatus Brocadiia</taxon>
        <taxon>Candidatus Brocadiales</taxon>
        <taxon>Candidatus Scalinduaceae</taxon>
        <taxon>Candidatus Scalindua</taxon>
    </lineage>
</organism>
<evidence type="ECO:0000256" key="1">
    <source>
        <dbReference type="ARBA" id="ARBA00022603"/>
    </source>
</evidence>
<dbReference type="Gene3D" id="3.40.50.150">
    <property type="entry name" value="Vaccinia Virus protein VP39"/>
    <property type="match status" value="1"/>
</dbReference>
<feature type="domain" description="DNA methylase N-4/N-6" evidence="3">
    <location>
        <begin position="32"/>
        <end position="112"/>
    </location>
</feature>
<sequence length="129" mass="14629">MNTKYEGTSLIDKHVIKKDAFYSSSEIIDIFNSVAIDKAWSFIEYKPSETSKLTHCYHRYPAKFIPQLVEKLMDEYLKGINEPHVNDLFMGSGTTIVSAISRGYKASGTDINYISELITRVKSTPINPD</sequence>
<gene>
    <name evidence="4" type="ORF">SCARUB_03321</name>
</gene>
<evidence type="ECO:0000256" key="2">
    <source>
        <dbReference type="ARBA" id="ARBA00022679"/>
    </source>
</evidence>
<dbReference type="GO" id="GO:0003677">
    <property type="term" value="F:DNA binding"/>
    <property type="evidence" value="ECO:0007669"/>
    <property type="project" value="InterPro"/>
</dbReference>
<reference evidence="4 5" key="1">
    <citation type="submission" date="2016-07" db="EMBL/GenBank/DDBJ databases">
        <title>Draft genome of Scalindua rubra, obtained from a brine-seawater interface in the Red Sea, sheds light on salt adaptation in anammox bacteria.</title>
        <authorList>
            <person name="Speth D.R."/>
            <person name="Lagkouvardos I."/>
            <person name="Wang Y."/>
            <person name="Qian P.-Y."/>
            <person name="Dutilh B.E."/>
            <person name="Jetten M.S."/>
        </authorList>
    </citation>
    <scope>NUCLEOTIDE SEQUENCE [LARGE SCALE GENOMIC DNA]</scope>
    <source>
        <strain evidence="4">BSI-1</strain>
    </source>
</reference>